<reference evidence="2 3" key="1">
    <citation type="journal article" date="2017" name="Front. Microbiol.">
        <title>Comparative Genomic Analysis of the Class Epsilonproteobacteria and Proposed Reclassification to Epsilonbacteraeota (phyl. nov.).</title>
        <authorList>
            <person name="Waite D.W."/>
            <person name="Vanwonterghem I."/>
            <person name="Rinke C."/>
            <person name="Parks D.H."/>
            <person name="Zhang Y."/>
            <person name="Takai K."/>
            <person name="Sievert S.M."/>
            <person name="Simon J."/>
            <person name="Campbell B.J."/>
            <person name="Hanson T.E."/>
            <person name="Woyke T."/>
            <person name="Klotz M.G."/>
            <person name="Hugenholtz P."/>
        </authorList>
    </citation>
    <scope>NUCLEOTIDE SEQUENCE [LARGE SCALE GENOMIC DNA]</scope>
    <source>
        <strain evidence="2">UBA11420</strain>
    </source>
</reference>
<gene>
    <name evidence="2" type="ORF">CFH80_08580</name>
</gene>
<dbReference type="SUPFAM" id="SSF116878">
    <property type="entry name" value="TrmE connector domain"/>
    <property type="match status" value="1"/>
</dbReference>
<evidence type="ECO:0000313" key="3">
    <source>
        <dbReference type="Proteomes" id="UP000231638"/>
    </source>
</evidence>
<dbReference type="InterPro" id="IPR025867">
    <property type="entry name" value="MnmE_helical"/>
</dbReference>
<sequence>MFDNSRTCDSEDLHMLTLLQTYEATKSVIYVLNKSDLPTLFDRSLLQEGCLMLSAHRDTDLLIQSLQSLLDRCAHEDSIMLTSSRQVEAVKTAYKEVVASFDCLKEGQLELFAFHINTAVEAISSITSAFERDEILDKMFSRFCLGK</sequence>
<organism evidence="2 3">
    <name type="scientific">Sulfurospirillum cavolei</name>
    <dbReference type="NCBI Taxonomy" id="366522"/>
    <lineage>
        <taxon>Bacteria</taxon>
        <taxon>Pseudomonadati</taxon>
        <taxon>Campylobacterota</taxon>
        <taxon>Epsilonproteobacteria</taxon>
        <taxon>Campylobacterales</taxon>
        <taxon>Sulfurospirillaceae</taxon>
        <taxon>Sulfurospirillum</taxon>
    </lineage>
</organism>
<evidence type="ECO:0000259" key="1">
    <source>
        <dbReference type="Pfam" id="PF12631"/>
    </source>
</evidence>
<dbReference type="AlphaFoldDB" id="A0A2D3W5P7"/>
<dbReference type="Pfam" id="PF12631">
    <property type="entry name" value="MnmE_helical"/>
    <property type="match status" value="1"/>
</dbReference>
<protein>
    <recommendedName>
        <fullName evidence="1">MnmE helical domain-containing protein</fullName>
    </recommendedName>
</protein>
<dbReference type="InterPro" id="IPR027368">
    <property type="entry name" value="MnmE_dom2"/>
</dbReference>
<dbReference type="InterPro" id="IPR027417">
    <property type="entry name" value="P-loop_NTPase"/>
</dbReference>
<name>A0A2D3W5P7_9BACT</name>
<comment type="caution">
    <text evidence="2">The sequence shown here is derived from an EMBL/GenBank/DDBJ whole genome shotgun (WGS) entry which is preliminary data.</text>
</comment>
<dbReference type="Proteomes" id="UP000231638">
    <property type="component" value="Unassembled WGS sequence"/>
</dbReference>
<feature type="domain" description="MnmE helical" evidence="1">
    <location>
        <begin position="46"/>
        <end position="144"/>
    </location>
</feature>
<dbReference type="Gene3D" id="1.20.120.430">
    <property type="entry name" value="tRNA modification GTPase MnmE domain 2"/>
    <property type="match status" value="1"/>
</dbReference>
<accession>A0A2D3W5P7</accession>
<evidence type="ECO:0000313" key="2">
    <source>
        <dbReference type="EMBL" id="DAB35738.1"/>
    </source>
</evidence>
<dbReference type="EMBL" id="DLUG01000221">
    <property type="protein sequence ID" value="DAB35738.1"/>
    <property type="molecule type" value="Genomic_DNA"/>
</dbReference>
<dbReference type="Gene3D" id="3.40.50.300">
    <property type="entry name" value="P-loop containing nucleotide triphosphate hydrolases"/>
    <property type="match status" value="1"/>
</dbReference>
<proteinExistence type="predicted"/>